<feature type="region of interest" description="Disordered" evidence="1">
    <location>
        <begin position="486"/>
        <end position="656"/>
    </location>
</feature>
<dbReference type="Gene3D" id="2.60.40.10">
    <property type="entry name" value="Immunoglobulins"/>
    <property type="match status" value="1"/>
</dbReference>
<organism evidence="2 3">
    <name type="scientific">Homarus americanus</name>
    <name type="common">American lobster</name>
    <dbReference type="NCBI Taxonomy" id="6706"/>
    <lineage>
        <taxon>Eukaryota</taxon>
        <taxon>Metazoa</taxon>
        <taxon>Ecdysozoa</taxon>
        <taxon>Arthropoda</taxon>
        <taxon>Crustacea</taxon>
        <taxon>Multicrustacea</taxon>
        <taxon>Malacostraca</taxon>
        <taxon>Eumalacostraca</taxon>
        <taxon>Eucarida</taxon>
        <taxon>Decapoda</taxon>
        <taxon>Pleocyemata</taxon>
        <taxon>Astacidea</taxon>
        <taxon>Nephropoidea</taxon>
        <taxon>Nephropidae</taxon>
        <taxon>Homarus</taxon>
    </lineage>
</organism>
<feature type="compositionally biased region" description="Pro residues" evidence="1">
    <location>
        <begin position="544"/>
        <end position="553"/>
    </location>
</feature>
<evidence type="ECO:0000313" key="2">
    <source>
        <dbReference type="EMBL" id="KAG7165083.1"/>
    </source>
</evidence>
<feature type="region of interest" description="Disordered" evidence="1">
    <location>
        <begin position="730"/>
        <end position="756"/>
    </location>
</feature>
<feature type="compositionally biased region" description="Basic and acidic residues" evidence="1">
    <location>
        <begin position="597"/>
        <end position="607"/>
    </location>
</feature>
<feature type="compositionally biased region" description="Polar residues" evidence="1">
    <location>
        <begin position="198"/>
        <end position="207"/>
    </location>
</feature>
<proteinExistence type="predicted"/>
<dbReference type="Proteomes" id="UP000747542">
    <property type="component" value="Unassembled WGS sequence"/>
</dbReference>
<keyword evidence="3" id="KW-1185">Reference proteome</keyword>
<dbReference type="InterPro" id="IPR013783">
    <property type="entry name" value="Ig-like_fold"/>
</dbReference>
<dbReference type="SUPFAM" id="SSF49265">
    <property type="entry name" value="Fibronectin type III"/>
    <property type="match status" value="1"/>
</dbReference>
<dbReference type="AlphaFoldDB" id="A0A8J5MV37"/>
<accession>A0A8J5MV37</accession>
<evidence type="ECO:0000256" key="1">
    <source>
        <dbReference type="SAM" id="MobiDB-lite"/>
    </source>
</evidence>
<dbReference type="EMBL" id="JAHLQT010024847">
    <property type="protein sequence ID" value="KAG7165083.1"/>
    <property type="molecule type" value="Genomic_DNA"/>
</dbReference>
<feature type="compositionally biased region" description="Acidic residues" evidence="1">
    <location>
        <begin position="567"/>
        <end position="576"/>
    </location>
</feature>
<sequence length="768" mass="86737">MERNMKVEVQVWAWVLATVVGVDVAGAAGYSRTIDSWREDGVPATQYRPHEARHRFTTGSSRPQYTRRDTDPARDFRINKINSAKDSKTRGHLPTRRNLYYNDLFSNYGTLRSEASPKRKIHPEASERTRSHSTTAYIDVSIYRPNPAARYYRRLNSQVSPMSSSLPRHQHGRLSYSTGNSATTRSFPSDSPAPDSRSVYSRTSGSLGVNVDSRNGRDDQTTDLSNSLRTNHHVAPDHNSRSYSVNDYSLRQLEEPLTVRDTPQDSIARRVKYQQAELITDDLKQLKREEARHDPVIVKCQRVQTNTVEMPDRCCGSYVPLDLTNAININGLSRVASAGSVKVIDVPSVNTDVLPPVAVRDLRAAPLDPHTITITWTTPGDDLDFGTASSYVIRMSDSISDLREYRFDLAPEETLLEVSELLASAGVYQVAGTEVNVTVPLVGPLQYNKLYYAALRAIDDSGNVSPVSNLARFIMVRPDPETTLDGWTPSHHNFEESIEGTTTVPSTAQPNRERVGPSDDLNSRLPVSGKDSRAMVVPTAVPTESPPSLPQPTEPILMVPEPTEPGLMEDENDENPPTDTESAEVPRRSPSDSNQNHLRDFEEDQPRQGRRKNKNRNKKGQKSKKKNRRKNEKRDNRRNQRRPSRPSRQHDNITLRPANTQVLYGVLQDLFAEQDKYLLENSECVFEELGNVSLCDARYSLAIVIAYFSQNNEYQHLDYLSGAMQSLQEKTRPAWQRQQRQTRRGRRREPRDDDDSNVLDIVPLGLLI</sequence>
<feature type="compositionally biased region" description="Basic residues" evidence="1">
    <location>
        <begin position="608"/>
        <end position="631"/>
    </location>
</feature>
<protein>
    <submittedName>
        <fullName evidence="2">Calcium-activated chloride channel regulator 1-like 4</fullName>
    </submittedName>
</protein>
<reference evidence="2" key="1">
    <citation type="journal article" date="2021" name="Sci. Adv.">
        <title>The American lobster genome reveals insights on longevity, neural, and immune adaptations.</title>
        <authorList>
            <person name="Polinski J.M."/>
            <person name="Zimin A.V."/>
            <person name="Clark K.F."/>
            <person name="Kohn A.B."/>
            <person name="Sadowski N."/>
            <person name="Timp W."/>
            <person name="Ptitsyn A."/>
            <person name="Khanna P."/>
            <person name="Romanova D.Y."/>
            <person name="Williams P."/>
            <person name="Greenwood S.J."/>
            <person name="Moroz L.L."/>
            <person name="Walt D.R."/>
            <person name="Bodnar A.G."/>
        </authorList>
    </citation>
    <scope>NUCLEOTIDE SEQUENCE</scope>
    <source>
        <strain evidence="2">GMGI-L3</strain>
    </source>
</reference>
<evidence type="ECO:0000313" key="3">
    <source>
        <dbReference type="Proteomes" id="UP000747542"/>
    </source>
</evidence>
<feature type="region of interest" description="Disordered" evidence="1">
    <location>
        <begin position="160"/>
        <end position="243"/>
    </location>
</feature>
<name>A0A8J5MV37_HOMAM</name>
<gene>
    <name evidence="2" type="primary">Clca1-L4</name>
    <name evidence="2" type="ORF">Hamer_G004856</name>
</gene>
<feature type="compositionally biased region" description="Polar residues" evidence="1">
    <location>
        <begin position="499"/>
        <end position="510"/>
    </location>
</feature>
<feature type="compositionally biased region" description="Polar residues" evidence="1">
    <location>
        <begin position="175"/>
        <end position="189"/>
    </location>
</feature>
<dbReference type="InterPro" id="IPR036116">
    <property type="entry name" value="FN3_sf"/>
</dbReference>
<comment type="caution">
    <text evidence="2">The sequence shown here is derived from an EMBL/GenBank/DDBJ whole genome shotgun (WGS) entry which is preliminary data.</text>
</comment>
<feature type="region of interest" description="Disordered" evidence="1">
    <location>
        <begin position="113"/>
        <end position="133"/>
    </location>
</feature>